<gene>
    <name evidence="1" type="ORF">TMES_10245</name>
</gene>
<protein>
    <submittedName>
        <fullName evidence="1">Uncharacterized protein</fullName>
    </submittedName>
</protein>
<dbReference type="EMBL" id="JFKA01000004">
    <property type="protein sequence ID" value="OSQ38265.1"/>
    <property type="molecule type" value="Genomic_DNA"/>
</dbReference>
<sequence>MKLRVVRISLFAIVLLSLALALSIAGIVLTYTRLSAETPVAEVTFEPVGAEEFNAYLRLPGEDIQRKYTIYGDQWRVDAQFVKLKPWANIIGMDARYRLDRLEGRYADIEQQNTGPHRAYDLASRYSGSVGAWLLPWNFLIDAQYGSSTYTDISTSTTFTVYRAQSGLLVREQPVRAIHSNAGGIGRLFHWLLGDQVPK</sequence>
<evidence type="ECO:0000313" key="1">
    <source>
        <dbReference type="EMBL" id="OSQ38265.1"/>
    </source>
</evidence>
<dbReference type="AlphaFoldDB" id="A0A1Y2KZJ9"/>
<accession>A0A1Y2KZJ9</accession>
<name>A0A1Y2KZJ9_9PROT</name>
<dbReference type="STRING" id="1293891.TMES_10245"/>
<organism evidence="1 2">
    <name type="scientific">Thalassospira mesophila</name>
    <dbReference type="NCBI Taxonomy" id="1293891"/>
    <lineage>
        <taxon>Bacteria</taxon>
        <taxon>Pseudomonadati</taxon>
        <taxon>Pseudomonadota</taxon>
        <taxon>Alphaproteobacteria</taxon>
        <taxon>Rhodospirillales</taxon>
        <taxon>Thalassospiraceae</taxon>
        <taxon>Thalassospira</taxon>
    </lineage>
</organism>
<comment type="caution">
    <text evidence="1">The sequence shown here is derived from an EMBL/GenBank/DDBJ whole genome shotgun (WGS) entry which is preliminary data.</text>
</comment>
<proteinExistence type="predicted"/>
<keyword evidence="2" id="KW-1185">Reference proteome</keyword>
<dbReference type="Proteomes" id="UP000193391">
    <property type="component" value="Unassembled WGS sequence"/>
</dbReference>
<evidence type="ECO:0000313" key="2">
    <source>
        <dbReference type="Proteomes" id="UP000193391"/>
    </source>
</evidence>
<dbReference type="OrthoDB" id="9156649at2"/>
<reference evidence="1 2" key="1">
    <citation type="submission" date="2014-03" db="EMBL/GenBank/DDBJ databases">
        <title>The draft genome sequence of Thalassospira mesophila JCM 18969.</title>
        <authorList>
            <person name="Lai Q."/>
            <person name="Shao Z."/>
        </authorList>
    </citation>
    <scope>NUCLEOTIDE SEQUENCE [LARGE SCALE GENOMIC DNA]</scope>
    <source>
        <strain evidence="1 2">JCM 18969</strain>
    </source>
</reference>